<dbReference type="InterPro" id="IPR050525">
    <property type="entry name" value="ECM_Assembly_Org"/>
</dbReference>
<dbReference type="InterPro" id="IPR002035">
    <property type="entry name" value="VWF_A"/>
</dbReference>
<dbReference type="PANTHER" id="PTHR24020:SF84">
    <property type="entry name" value="VWFA DOMAIN-CONTAINING PROTEIN"/>
    <property type="match status" value="1"/>
</dbReference>
<dbReference type="PROSITE" id="PS50234">
    <property type="entry name" value="VWFA"/>
    <property type="match status" value="1"/>
</dbReference>
<dbReference type="SUPFAM" id="SSF53300">
    <property type="entry name" value="vWA-like"/>
    <property type="match status" value="1"/>
</dbReference>
<organism evidence="2 3">
    <name type="scientific">Ascaris lumbricoides</name>
    <name type="common">Giant roundworm</name>
    <dbReference type="NCBI Taxonomy" id="6252"/>
    <lineage>
        <taxon>Eukaryota</taxon>
        <taxon>Metazoa</taxon>
        <taxon>Ecdysozoa</taxon>
        <taxon>Nematoda</taxon>
        <taxon>Chromadorea</taxon>
        <taxon>Rhabditida</taxon>
        <taxon>Spirurina</taxon>
        <taxon>Ascaridomorpha</taxon>
        <taxon>Ascaridoidea</taxon>
        <taxon>Ascarididae</taxon>
        <taxon>Ascaris</taxon>
    </lineage>
</organism>
<protein>
    <submittedName>
        <fullName evidence="3">VWFA domain-containing protein</fullName>
    </submittedName>
</protein>
<feature type="domain" description="VWFA" evidence="1">
    <location>
        <begin position="43"/>
        <end position="153"/>
    </location>
</feature>
<evidence type="ECO:0000313" key="2">
    <source>
        <dbReference type="Proteomes" id="UP000036681"/>
    </source>
</evidence>
<name>A0A9J2PTV8_ASCLU</name>
<dbReference type="AlphaFoldDB" id="A0A9J2PTV8"/>
<proteinExistence type="predicted"/>
<reference evidence="3" key="1">
    <citation type="submission" date="2023-03" db="UniProtKB">
        <authorList>
            <consortium name="WormBaseParasite"/>
        </authorList>
    </citation>
    <scope>IDENTIFICATION</scope>
</reference>
<dbReference type="InterPro" id="IPR036465">
    <property type="entry name" value="vWFA_dom_sf"/>
</dbReference>
<dbReference type="PRINTS" id="PR00453">
    <property type="entry name" value="VWFADOMAIN"/>
</dbReference>
<sequence length="153" mass="16801">MFGLTPMTVGCKTAAPHGRKSSTCKSPVYGYSLTCRPLDRQLDLLFILDGSGSVSGSTFDTQMSMLNRIVEMVEIGPDRTQIAVMQYSSYTRVEFGFTANPNKEKLRLALQKIRHISGTTRTGKALDKALQVFKHGETSGARVNQEDVAQVLP</sequence>
<dbReference type="WBParaSite" id="ALUE_0001339701-mRNA-1">
    <property type="protein sequence ID" value="ALUE_0001339701-mRNA-1"/>
    <property type="gene ID" value="ALUE_0001339701"/>
</dbReference>
<keyword evidence="2" id="KW-1185">Reference proteome</keyword>
<dbReference type="Gene3D" id="3.40.50.410">
    <property type="entry name" value="von Willebrand factor, type A domain"/>
    <property type="match status" value="1"/>
</dbReference>
<evidence type="ECO:0000313" key="3">
    <source>
        <dbReference type="WBParaSite" id="ALUE_0001339701-mRNA-1"/>
    </source>
</evidence>
<dbReference type="Pfam" id="PF00092">
    <property type="entry name" value="VWA"/>
    <property type="match status" value="1"/>
</dbReference>
<dbReference type="Proteomes" id="UP000036681">
    <property type="component" value="Unplaced"/>
</dbReference>
<dbReference type="PANTHER" id="PTHR24020">
    <property type="entry name" value="COLLAGEN ALPHA"/>
    <property type="match status" value="1"/>
</dbReference>
<evidence type="ECO:0000259" key="1">
    <source>
        <dbReference type="PROSITE" id="PS50234"/>
    </source>
</evidence>
<accession>A0A9J2PTV8</accession>